<evidence type="ECO:0000256" key="1">
    <source>
        <dbReference type="SAM" id="MobiDB-lite"/>
    </source>
</evidence>
<comment type="caution">
    <text evidence="2">The sequence shown here is derived from an EMBL/GenBank/DDBJ whole genome shotgun (WGS) entry which is preliminary data.</text>
</comment>
<evidence type="ECO:0000313" key="3">
    <source>
        <dbReference type="Proteomes" id="UP001066276"/>
    </source>
</evidence>
<dbReference type="EMBL" id="JANPWB010000002">
    <property type="protein sequence ID" value="KAJ1206299.1"/>
    <property type="molecule type" value="Genomic_DNA"/>
</dbReference>
<dbReference type="Proteomes" id="UP001066276">
    <property type="component" value="Chromosome 1_2"/>
</dbReference>
<gene>
    <name evidence="2" type="ORF">NDU88_001706</name>
</gene>
<keyword evidence="3" id="KW-1185">Reference proteome</keyword>
<accession>A0AAV7VX92</accession>
<protein>
    <submittedName>
        <fullName evidence="2">Uncharacterized protein</fullName>
    </submittedName>
</protein>
<proteinExistence type="predicted"/>
<organism evidence="2 3">
    <name type="scientific">Pleurodeles waltl</name>
    <name type="common">Iberian ribbed newt</name>
    <dbReference type="NCBI Taxonomy" id="8319"/>
    <lineage>
        <taxon>Eukaryota</taxon>
        <taxon>Metazoa</taxon>
        <taxon>Chordata</taxon>
        <taxon>Craniata</taxon>
        <taxon>Vertebrata</taxon>
        <taxon>Euteleostomi</taxon>
        <taxon>Amphibia</taxon>
        <taxon>Batrachia</taxon>
        <taxon>Caudata</taxon>
        <taxon>Salamandroidea</taxon>
        <taxon>Salamandridae</taxon>
        <taxon>Pleurodelinae</taxon>
        <taxon>Pleurodeles</taxon>
    </lineage>
</organism>
<name>A0AAV7VX92_PLEWA</name>
<dbReference type="AlphaFoldDB" id="A0AAV7VX92"/>
<feature type="region of interest" description="Disordered" evidence="1">
    <location>
        <begin position="1"/>
        <end position="25"/>
    </location>
</feature>
<reference evidence="2" key="1">
    <citation type="journal article" date="2022" name="bioRxiv">
        <title>Sequencing and chromosome-scale assembly of the giantPleurodeles waltlgenome.</title>
        <authorList>
            <person name="Brown T."/>
            <person name="Elewa A."/>
            <person name="Iarovenko S."/>
            <person name="Subramanian E."/>
            <person name="Araus A.J."/>
            <person name="Petzold A."/>
            <person name="Susuki M."/>
            <person name="Suzuki K.-i.T."/>
            <person name="Hayashi T."/>
            <person name="Toyoda A."/>
            <person name="Oliveira C."/>
            <person name="Osipova E."/>
            <person name="Leigh N.D."/>
            <person name="Simon A."/>
            <person name="Yun M.H."/>
        </authorList>
    </citation>
    <scope>NUCLEOTIDE SEQUENCE</scope>
    <source>
        <strain evidence="2">20211129_DDA</strain>
        <tissue evidence="2">Liver</tissue>
    </source>
</reference>
<sequence>MEGSPGPGRTREPKLDYSGVPSQEACPTEAPFLEWRHEVLRDRERRPTVGCLAEAIPKEKSVSCALAYGVSRGQLSRSVSTAEPKPLDFGSGLRLLHTGVDEPEKTDVI</sequence>
<evidence type="ECO:0000313" key="2">
    <source>
        <dbReference type="EMBL" id="KAJ1206299.1"/>
    </source>
</evidence>